<evidence type="ECO:0000313" key="3">
    <source>
        <dbReference type="Proteomes" id="UP000252707"/>
    </source>
</evidence>
<keyword evidence="1" id="KW-1133">Transmembrane helix</keyword>
<accession>A0A369CGK8</accession>
<evidence type="ECO:0000256" key="1">
    <source>
        <dbReference type="SAM" id="Phobius"/>
    </source>
</evidence>
<keyword evidence="1" id="KW-0812">Transmembrane</keyword>
<reference evidence="2 3" key="1">
    <citation type="submission" date="2018-07" db="EMBL/GenBank/DDBJ databases">
        <title>Genomic Encyclopedia of Type Strains, Phase IV (KMG-IV): sequencing the most valuable type-strain genomes for metagenomic binning, comparative biology and taxonomic classification.</title>
        <authorList>
            <person name="Goeker M."/>
        </authorList>
    </citation>
    <scope>NUCLEOTIDE SEQUENCE [LARGE SCALE GENOMIC DNA]</scope>
    <source>
        <strain evidence="2 3">DSM 26407</strain>
    </source>
</reference>
<sequence length="44" mass="4879">MTCRTCRLKRACNSLGGICPWLIYGILAVVVVIPGYFLVTLLNH</sequence>
<feature type="transmembrane region" description="Helical" evidence="1">
    <location>
        <begin position="21"/>
        <end position="42"/>
    </location>
</feature>
<name>A0A369CGK8_9GAMM</name>
<proteinExistence type="predicted"/>
<organism evidence="2 3">
    <name type="scientific">Thioalbus denitrificans</name>
    <dbReference type="NCBI Taxonomy" id="547122"/>
    <lineage>
        <taxon>Bacteria</taxon>
        <taxon>Pseudomonadati</taxon>
        <taxon>Pseudomonadota</taxon>
        <taxon>Gammaproteobacteria</taxon>
        <taxon>Chromatiales</taxon>
        <taxon>Ectothiorhodospiraceae</taxon>
        <taxon>Thioalbus</taxon>
    </lineage>
</organism>
<dbReference type="EMBL" id="QPJY01000002">
    <property type="protein sequence ID" value="RCX31816.1"/>
    <property type="molecule type" value="Genomic_DNA"/>
</dbReference>
<keyword evidence="3" id="KW-1185">Reference proteome</keyword>
<dbReference type="RefSeq" id="WP_281268236.1">
    <property type="nucleotide sequence ID" value="NZ_QPJY01000002.1"/>
</dbReference>
<dbReference type="AlphaFoldDB" id="A0A369CGK8"/>
<dbReference type="Proteomes" id="UP000252707">
    <property type="component" value="Unassembled WGS sequence"/>
</dbReference>
<protein>
    <submittedName>
        <fullName evidence="2">Uncharacterized protein</fullName>
    </submittedName>
</protein>
<keyword evidence="1" id="KW-0472">Membrane</keyword>
<gene>
    <name evidence="2" type="ORF">DFQ59_102163</name>
</gene>
<comment type="caution">
    <text evidence="2">The sequence shown here is derived from an EMBL/GenBank/DDBJ whole genome shotgun (WGS) entry which is preliminary data.</text>
</comment>
<evidence type="ECO:0000313" key="2">
    <source>
        <dbReference type="EMBL" id="RCX31816.1"/>
    </source>
</evidence>